<reference evidence="1" key="1">
    <citation type="journal article" date="2020" name="Fungal Divers.">
        <title>Resolving the Mortierellaceae phylogeny through synthesis of multi-gene phylogenetics and phylogenomics.</title>
        <authorList>
            <person name="Vandepol N."/>
            <person name="Liber J."/>
            <person name="Desiro A."/>
            <person name="Na H."/>
            <person name="Kennedy M."/>
            <person name="Barry K."/>
            <person name="Grigoriev I.V."/>
            <person name="Miller A.N."/>
            <person name="O'Donnell K."/>
            <person name="Stajich J.E."/>
            <person name="Bonito G."/>
        </authorList>
    </citation>
    <scope>NUCLEOTIDE SEQUENCE</scope>
    <source>
        <strain evidence="1">NRRL 2591</strain>
    </source>
</reference>
<keyword evidence="2" id="KW-1185">Reference proteome</keyword>
<evidence type="ECO:0000313" key="1">
    <source>
        <dbReference type="EMBL" id="KAF9536009.1"/>
    </source>
</evidence>
<comment type="caution">
    <text evidence="1">The sequence shown here is derived from an EMBL/GenBank/DDBJ whole genome shotgun (WGS) entry which is preliminary data.</text>
</comment>
<gene>
    <name evidence="1" type="ORF">EC957_000894</name>
</gene>
<protein>
    <submittedName>
        <fullName evidence="1">Uncharacterized protein</fullName>
    </submittedName>
</protein>
<name>A0A9P6JVZ7_9FUNG</name>
<dbReference type="InterPro" id="IPR036397">
    <property type="entry name" value="RNaseH_sf"/>
</dbReference>
<dbReference type="Proteomes" id="UP000723463">
    <property type="component" value="Unassembled WGS sequence"/>
</dbReference>
<organism evidence="1 2">
    <name type="scientific">Mortierella hygrophila</name>
    <dbReference type="NCBI Taxonomy" id="979708"/>
    <lineage>
        <taxon>Eukaryota</taxon>
        <taxon>Fungi</taxon>
        <taxon>Fungi incertae sedis</taxon>
        <taxon>Mucoromycota</taxon>
        <taxon>Mortierellomycotina</taxon>
        <taxon>Mortierellomycetes</taxon>
        <taxon>Mortierellales</taxon>
        <taxon>Mortierellaceae</taxon>
        <taxon>Mortierella</taxon>
    </lineage>
</organism>
<accession>A0A9P6JVZ7</accession>
<dbReference type="AlphaFoldDB" id="A0A9P6JVZ7"/>
<feature type="non-terminal residue" evidence="1">
    <location>
        <position position="1"/>
    </location>
</feature>
<feature type="non-terminal residue" evidence="1">
    <location>
        <position position="302"/>
    </location>
</feature>
<proteinExistence type="predicted"/>
<dbReference type="GO" id="GO:0003676">
    <property type="term" value="F:nucleic acid binding"/>
    <property type="evidence" value="ECO:0007669"/>
    <property type="project" value="InterPro"/>
</dbReference>
<sequence>TPPNSSAPITPPLPPTPPILNALSPSPLPPDATDPIFARAINTLDETCRARLLRPAAEYNAEIIRIACETKKQQTTDSAKYARDRARYRKLLVKRPLALATMMSTIDTEVANAAARIRSLSSRRKTIALGIRRRATEAINEYRQRRLVALRVDLEIRLTRKAEDSRALEARKLQQRQEGKPMFDASASFTLQERYQHQPPYVPGPLPTQIGPLCLSPTEAASMRAVQDTPVNNQTPRILYSDGSLLNSGTPEVSQAFGVVDLTQDNTLTVKGRTDGHASSAKAELMGLLTAVLSAPPEQDIV</sequence>
<evidence type="ECO:0000313" key="2">
    <source>
        <dbReference type="Proteomes" id="UP000723463"/>
    </source>
</evidence>
<dbReference type="EMBL" id="JAAAXW010001139">
    <property type="protein sequence ID" value="KAF9536009.1"/>
    <property type="molecule type" value="Genomic_DNA"/>
</dbReference>
<dbReference type="Gene3D" id="3.30.420.10">
    <property type="entry name" value="Ribonuclease H-like superfamily/Ribonuclease H"/>
    <property type="match status" value="1"/>
</dbReference>